<comment type="caution">
    <text evidence="2">The sequence shown here is derived from an EMBL/GenBank/DDBJ whole genome shotgun (WGS) entry which is preliminary data.</text>
</comment>
<proteinExistence type="predicted"/>
<accession>A0A7Y4IJH3</accession>
<dbReference type="AlphaFoldDB" id="A0A7Y4IJH3"/>
<protein>
    <recommendedName>
        <fullName evidence="4">Lipoprotein</fullName>
    </recommendedName>
</protein>
<gene>
    <name evidence="2" type="ORF">HNV28_19040</name>
</gene>
<evidence type="ECO:0008006" key="4">
    <source>
        <dbReference type="Google" id="ProtNLM"/>
    </source>
</evidence>
<evidence type="ECO:0000256" key="1">
    <source>
        <dbReference type="SAM" id="SignalP"/>
    </source>
</evidence>
<evidence type="ECO:0000313" key="3">
    <source>
        <dbReference type="Proteomes" id="UP000533080"/>
    </source>
</evidence>
<reference evidence="2 3" key="1">
    <citation type="submission" date="2020-05" db="EMBL/GenBank/DDBJ databases">
        <authorList>
            <person name="Whitworth D."/>
        </authorList>
    </citation>
    <scope>NUCLEOTIDE SEQUENCE [LARGE SCALE GENOMIC DNA]</scope>
    <source>
        <strain evidence="2 3">AM005</strain>
    </source>
</reference>
<evidence type="ECO:0000313" key="2">
    <source>
        <dbReference type="EMBL" id="NOJ80402.1"/>
    </source>
</evidence>
<sequence>MKPLASALSVLAVVLLFLKGFDTNGVTSAAEAAEAPMKIKTISVKTVYTKAVPTKTASTKTASRTMTTIKKGPTVTTTVTKAIMKAPGGVTTQTSSATKVK</sequence>
<name>A0A7Y4IJH3_MYXXA</name>
<dbReference type="EMBL" id="JABFNT010000057">
    <property type="protein sequence ID" value="NOJ80402.1"/>
    <property type="molecule type" value="Genomic_DNA"/>
</dbReference>
<dbReference type="Proteomes" id="UP000533080">
    <property type="component" value="Unassembled WGS sequence"/>
</dbReference>
<organism evidence="2 3">
    <name type="scientific">Myxococcus xanthus</name>
    <dbReference type="NCBI Taxonomy" id="34"/>
    <lineage>
        <taxon>Bacteria</taxon>
        <taxon>Pseudomonadati</taxon>
        <taxon>Myxococcota</taxon>
        <taxon>Myxococcia</taxon>
        <taxon>Myxococcales</taxon>
        <taxon>Cystobacterineae</taxon>
        <taxon>Myxococcaceae</taxon>
        <taxon>Myxococcus</taxon>
    </lineage>
</organism>
<keyword evidence="1" id="KW-0732">Signal</keyword>
<dbReference type="RefSeq" id="WP_171442572.1">
    <property type="nucleotide sequence ID" value="NZ_JABFNS010000009.1"/>
</dbReference>
<feature type="signal peptide" evidence="1">
    <location>
        <begin position="1"/>
        <end position="22"/>
    </location>
</feature>
<feature type="chain" id="PRO_5031308452" description="Lipoprotein" evidence="1">
    <location>
        <begin position="23"/>
        <end position="101"/>
    </location>
</feature>